<dbReference type="AlphaFoldDB" id="A0ABD2GKA8"/>
<dbReference type="Proteomes" id="UP001619887">
    <property type="component" value="Unassembled WGS sequence"/>
</dbReference>
<reference evidence="1 2" key="2">
    <citation type="journal article" date="2024" name="G3 (Bethesda)">
        <title>The genome of the cryopelagic Antarctic bald notothen, Trematomus borchgrevinki.</title>
        <authorList>
            <person name="Rayamajhi N."/>
            <person name="Rivera-Colon A.G."/>
            <person name="Minhas B.F."/>
            <person name="Cheng C.C."/>
            <person name="Catchen J.M."/>
        </authorList>
    </citation>
    <scope>NUCLEOTIDE SEQUENCE [LARGE SCALE GENOMIC DNA]</scope>
    <source>
        <strain evidence="1">AGRC-2024</strain>
    </source>
</reference>
<accession>A0ABD2GKA8</accession>
<protein>
    <submittedName>
        <fullName evidence="1">Uncharacterized protein</fullName>
    </submittedName>
</protein>
<sequence>MPISPQFAAKMTLGFSATVKMTIFGRVISVTPMGNVMVIQATHVDASMPFLLMDNTASLLINTMLQLVLF</sequence>
<dbReference type="EMBL" id="JBIYXZ010002078">
    <property type="protein sequence ID" value="KAL3054332.1"/>
    <property type="molecule type" value="Genomic_DNA"/>
</dbReference>
<keyword evidence="2" id="KW-1185">Reference proteome</keyword>
<evidence type="ECO:0000313" key="1">
    <source>
        <dbReference type="EMBL" id="KAL3054332.1"/>
    </source>
</evidence>
<reference evidence="1 2" key="1">
    <citation type="journal article" date="2022" name="G3 (Bethesda)">
        <title>Evaluating Illumina-, Nanopore-, and PacBio-based genome assembly strategies with the bald notothen, Trematomus borchgrevinki.</title>
        <authorList>
            <person name="Rayamajhi N."/>
            <person name="Cheng C.C."/>
            <person name="Catchen J.M."/>
        </authorList>
    </citation>
    <scope>NUCLEOTIDE SEQUENCE [LARGE SCALE GENOMIC DNA]</scope>
    <source>
        <strain evidence="1">AGRC-2024</strain>
    </source>
</reference>
<gene>
    <name evidence="1" type="ORF">OYC64_006622</name>
</gene>
<organism evidence="1 2">
    <name type="scientific">Pagothenia borchgrevinki</name>
    <name type="common">Bald rockcod</name>
    <name type="synonym">Trematomus borchgrevinki</name>
    <dbReference type="NCBI Taxonomy" id="8213"/>
    <lineage>
        <taxon>Eukaryota</taxon>
        <taxon>Metazoa</taxon>
        <taxon>Chordata</taxon>
        <taxon>Craniata</taxon>
        <taxon>Vertebrata</taxon>
        <taxon>Euteleostomi</taxon>
        <taxon>Actinopterygii</taxon>
        <taxon>Neopterygii</taxon>
        <taxon>Teleostei</taxon>
        <taxon>Neoteleostei</taxon>
        <taxon>Acanthomorphata</taxon>
        <taxon>Eupercaria</taxon>
        <taxon>Perciformes</taxon>
        <taxon>Notothenioidei</taxon>
        <taxon>Nototheniidae</taxon>
        <taxon>Pagothenia</taxon>
    </lineage>
</organism>
<comment type="caution">
    <text evidence="1">The sequence shown here is derived from an EMBL/GenBank/DDBJ whole genome shotgun (WGS) entry which is preliminary data.</text>
</comment>
<proteinExistence type="predicted"/>
<evidence type="ECO:0000313" key="2">
    <source>
        <dbReference type="Proteomes" id="UP001619887"/>
    </source>
</evidence>
<name>A0ABD2GKA8_PAGBO</name>